<feature type="compositionally biased region" description="Low complexity" evidence="1">
    <location>
        <begin position="77"/>
        <end position="87"/>
    </location>
</feature>
<name>A0A7W3Y3H4_9ACTN</name>
<keyword evidence="5" id="KW-1185">Reference proteome</keyword>
<evidence type="ECO:0000256" key="1">
    <source>
        <dbReference type="SAM" id="MobiDB-lite"/>
    </source>
</evidence>
<keyword evidence="2" id="KW-1133">Transmembrane helix</keyword>
<evidence type="ECO:0000256" key="2">
    <source>
        <dbReference type="SAM" id="Phobius"/>
    </source>
</evidence>
<dbReference type="EMBL" id="VKHT01000875">
    <property type="protein sequence ID" value="MBB0246400.1"/>
    <property type="molecule type" value="Genomic_DNA"/>
</dbReference>
<feature type="compositionally biased region" description="Basic and acidic residues" evidence="1">
    <location>
        <begin position="22"/>
        <end position="31"/>
    </location>
</feature>
<reference evidence="5" key="1">
    <citation type="submission" date="2019-10" db="EMBL/GenBank/DDBJ databases">
        <title>Streptomyces sp. nov., a novel actinobacterium isolated from alkaline environment.</title>
        <authorList>
            <person name="Golinska P."/>
        </authorList>
    </citation>
    <scope>NUCLEOTIDE SEQUENCE [LARGE SCALE GENOMIC DNA]</scope>
    <source>
        <strain evidence="5">DSM 42118</strain>
    </source>
</reference>
<organism evidence="4 5">
    <name type="scientific">Streptomyces alkaliphilus</name>
    <dbReference type="NCBI Taxonomy" id="1472722"/>
    <lineage>
        <taxon>Bacteria</taxon>
        <taxon>Bacillati</taxon>
        <taxon>Actinomycetota</taxon>
        <taxon>Actinomycetes</taxon>
        <taxon>Kitasatosporales</taxon>
        <taxon>Streptomycetaceae</taxon>
        <taxon>Streptomyces</taxon>
    </lineage>
</organism>
<dbReference type="Pfam" id="PF26526">
    <property type="entry name" value="DUF8175"/>
    <property type="match status" value="1"/>
</dbReference>
<dbReference type="InterPro" id="IPR058488">
    <property type="entry name" value="DUF8175"/>
</dbReference>
<evidence type="ECO:0000259" key="3">
    <source>
        <dbReference type="Pfam" id="PF26526"/>
    </source>
</evidence>
<keyword evidence="2" id="KW-0812">Transmembrane</keyword>
<evidence type="ECO:0000313" key="5">
    <source>
        <dbReference type="Proteomes" id="UP000538929"/>
    </source>
</evidence>
<feature type="transmembrane region" description="Helical" evidence="2">
    <location>
        <begin position="42"/>
        <end position="60"/>
    </location>
</feature>
<feature type="region of interest" description="Disordered" evidence="1">
    <location>
        <begin position="1"/>
        <end position="39"/>
    </location>
</feature>
<dbReference type="RefSeq" id="WP_182607739.1">
    <property type="nucleotide sequence ID" value="NZ_VKHT01000875.1"/>
</dbReference>
<feature type="domain" description="DUF8175" evidence="3">
    <location>
        <begin position="92"/>
        <end position="250"/>
    </location>
</feature>
<evidence type="ECO:0000313" key="4">
    <source>
        <dbReference type="EMBL" id="MBB0246400.1"/>
    </source>
</evidence>
<accession>A0A7W3Y3H4</accession>
<dbReference type="Proteomes" id="UP000538929">
    <property type="component" value="Unassembled WGS sequence"/>
</dbReference>
<feature type="compositionally biased region" description="Basic and acidic residues" evidence="1">
    <location>
        <begin position="1"/>
        <end position="11"/>
    </location>
</feature>
<gene>
    <name evidence="4" type="ORF">FNQ90_20365</name>
</gene>
<proteinExistence type="predicted"/>
<comment type="caution">
    <text evidence="4">The sequence shown here is derived from an EMBL/GenBank/DDBJ whole genome shotgun (WGS) entry which is preliminary data.</text>
</comment>
<feature type="region of interest" description="Disordered" evidence="1">
    <location>
        <begin position="63"/>
        <end position="111"/>
    </location>
</feature>
<dbReference type="AlphaFoldDB" id="A0A7W3Y3H4"/>
<sequence length="277" mass="29172">MSYGEEYRDAAGRGLPTQTRTRLHEDDRDAASGRPPRSARRSLVPVVGVIVLLIAALAFANRGGDGGSGSPADDEAPGGPQAQPTAPSGESPVDVTVNNIPVGHPRTEQGAQSAAANYAVALGGEGMFDAEARRVIVDTIYAPEVAPDRVEGFERAYSPAFLERLGLAADGSPPEGLTFVSRTSPIGTRLVDYTDDTATVAVWSNALLGMAGDGSTRPVTTSWYTSTFELVWVEGDWRILSDEQESGPTPVPGDNRASTAEEMAEAIEQFGGFSYAR</sequence>
<keyword evidence="2" id="KW-0472">Membrane</keyword>
<protein>
    <recommendedName>
        <fullName evidence="3">DUF8175 domain-containing protein</fullName>
    </recommendedName>
</protein>